<reference evidence="1" key="1">
    <citation type="journal article" date="2020" name="Fungal Divers.">
        <title>Resolving the Mortierellaceae phylogeny through synthesis of multi-gene phylogenetics and phylogenomics.</title>
        <authorList>
            <person name="Vandepol N."/>
            <person name="Liber J."/>
            <person name="Desiro A."/>
            <person name="Na H."/>
            <person name="Kennedy M."/>
            <person name="Barry K."/>
            <person name="Grigoriev I.V."/>
            <person name="Miller A.N."/>
            <person name="O'Donnell K."/>
            <person name="Stajich J.E."/>
            <person name="Bonito G."/>
        </authorList>
    </citation>
    <scope>NUCLEOTIDE SEQUENCE</scope>
    <source>
        <strain evidence="1">CK1249</strain>
    </source>
</reference>
<dbReference type="OrthoDB" id="2324990at2759"/>
<organism evidence="1 2">
    <name type="scientific">Mortierella alpina</name>
    <name type="common">Oleaginous fungus</name>
    <name type="synonym">Mortierella renispora</name>
    <dbReference type="NCBI Taxonomy" id="64518"/>
    <lineage>
        <taxon>Eukaryota</taxon>
        <taxon>Fungi</taxon>
        <taxon>Fungi incertae sedis</taxon>
        <taxon>Mucoromycota</taxon>
        <taxon>Mortierellomycotina</taxon>
        <taxon>Mortierellomycetes</taxon>
        <taxon>Mortierellales</taxon>
        <taxon>Mortierellaceae</taxon>
        <taxon>Mortierella</taxon>
    </lineage>
</organism>
<evidence type="ECO:0000313" key="2">
    <source>
        <dbReference type="Proteomes" id="UP000738359"/>
    </source>
</evidence>
<accession>A0A9P6LV71</accession>
<dbReference type="InterPro" id="IPR009057">
    <property type="entry name" value="Homeodomain-like_sf"/>
</dbReference>
<gene>
    <name evidence="1" type="ORF">BGZ70_005056</name>
</gene>
<dbReference type="SUPFAM" id="SSF46689">
    <property type="entry name" value="Homeodomain-like"/>
    <property type="match status" value="1"/>
</dbReference>
<dbReference type="Proteomes" id="UP000738359">
    <property type="component" value="Unassembled WGS sequence"/>
</dbReference>
<protein>
    <recommendedName>
        <fullName evidence="3">Transposase IS30-like HTH domain-containing protein</fullName>
    </recommendedName>
</protein>
<dbReference type="EMBL" id="JAAAHY010002661">
    <property type="protein sequence ID" value="KAF9944090.1"/>
    <property type="molecule type" value="Genomic_DNA"/>
</dbReference>
<name>A0A9P6LV71_MORAP</name>
<dbReference type="AlphaFoldDB" id="A0A9P6LV71"/>
<comment type="caution">
    <text evidence="1">The sequence shown here is derived from an EMBL/GenBank/DDBJ whole genome shotgun (WGS) entry which is preliminary data.</text>
</comment>
<dbReference type="InterPro" id="IPR036388">
    <property type="entry name" value="WH-like_DNA-bd_sf"/>
</dbReference>
<dbReference type="Gene3D" id="1.10.10.10">
    <property type="entry name" value="Winged helix-like DNA-binding domain superfamily/Winged helix DNA-binding domain"/>
    <property type="match status" value="1"/>
</dbReference>
<feature type="non-terminal residue" evidence="1">
    <location>
        <position position="112"/>
    </location>
</feature>
<proteinExistence type="predicted"/>
<evidence type="ECO:0008006" key="3">
    <source>
        <dbReference type="Google" id="ProtNLM"/>
    </source>
</evidence>
<keyword evidence="2" id="KW-1185">Reference proteome</keyword>
<sequence>MKATAASKTREATQLMQEGFSTREVATRLNISPATVARIHANNKENIPVNKGGRPRKLGSEAVEHIKLNLKRGALKTAKEAHATANELLPEPVSYTIIRRRLREAGLIAKKI</sequence>
<evidence type="ECO:0000313" key="1">
    <source>
        <dbReference type="EMBL" id="KAF9944090.1"/>
    </source>
</evidence>